<reference evidence="8 9" key="1">
    <citation type="submission" date="2019-02" db="EMBL/GenBank/DDBJ databases">
        <title>Opniocepnalus argus genome.</title>
        <authorList>
            <person name="Zhou C."/>
            <person name="Xiao S."/>
        </authorList>
    </citation>
    <scope>NUCLEOTIDE SEQUENCE [LARGE SCALE GENOMIC DNA]</scope>
    <source>
        <strain evidence="8">OARG1902GOOAL</strain>
        <tissue evidence="8">Muscle</tissue>
    </source>
</reference>
<dbReference type="PANTHER" id="PTHR10339:SF27">
    <property type="entry name" value="NAD(P)(+)--ARGININE ADP-RIBOSYLTRANSFERASE"/>
    <property type="match status" value="1"/>
</dbReference>
<keyword evidence="4" id="KW-0548">Nucleotidyltransferase</keyword>
<comment type="similarity">
    <text evidence="1 7">Belongs to the Arg-specific ADP-ribosyltransferase family.</text>
</comment>
<dbReference type="Gene3D" id="3.90.176.10">
    <property type="entry name" value="Toxin ADP-ribosyltransferase, Chain A, domain 1"/>
    <property type="match status" value="1"/>
</dbReference>
<dbReference type="GO" id="GO:0003950">
    <property type="term" value="F:NAD+ poly-ADP-ribosyltransferase activity"/>
    <property type="evidence" value="ECO:0007669"/>
    <property type="project" value="TreeGrafter"/>
</dbReference>
<dbReference type="Proteomes" id="UP000503349">
    <property type="component" value="Chromosome 3"/>
</dbReference>
<keyword evidence="7" id="KW-0732">Signal</keyword>
<name>A0A6G1PB21_CHAAH</name>
<feature type="signal peptide" evidence="7">
    <location>
        <begin position="1"/>
        <end position="21"/>
    </location>
</feature>
<gene>
    <name evidence="8" type="ORF">EXN66_Car003127</name>
</gene>
<dbReference type="PANTHER" id="PTHR10339">
    <property type="entry name" value="ADP-RIBOSYLTRANSFERASE"/>
    <property type="match status" value="1"/>
</dbReference>
<feature type="chain" id="PRO_5026370628" description="NAD(P)(+)--arginine ADP-ribosyltransferase" evidence="7">
    <location>
        <begin position="22"/>
        <end position="131"/>
    </location>
</feature>
<keyword evidence="3 7" id="KW-0808">Transferase</keyword>
<dbReference type="EMBL" id="CM015714">
    <property type="protein sequence ID" value="KAF3687455.1"/>
    <property type="molecule type" value="Genomic_DNA"/>
</dbReference>
<dbReference type="AlphaFoldDB" id="A0A6G1PB21"/>
<proteinExistence type="inferred from homology"/>
<dbReference type="InterPro" id="IPR050999">
    <property type="entry name" value="ADP-ribosyltransferase_ARG"/>
</dbReference>
<evidence type="ECO:0000313" key="8">
    <source>
        <dbReference type="EMBL" id="KAF3687455.1"/>
    </source>
</evidence>
<accession>A0A6G1PB21</accession>
<dbReference type="Pfam" id="PF01129">
    <property type="entry name" value="ART"/>
    <property type="match status" value="1"/>
</dbReference>
<keyword evidence="7" id="KW-0520">NAD</keyword>
<evidence type="ECO:0000256" key="4">
    <source>
        <dbReference type="ARBA" id="ARBA00022695"/>
    </source>
</evidence>
<dbReference type="InterPro" id="IPR000768">
    <property type="entry name" value="ART"/>
</dbReference>
<dbReference type="GO" id="GO:0106274">
    <property type="term" value="F:NAD+-protein-arginine ADP-ribosyltransferase activity"/>
    <property type="evidence" value="ECO:0007669"/>
    <property type="project" value="UniProtKB-EC"/>
</dbReference>
<sequence length="131" mass="15309">MMEIWAAVLIIYGVFMGTAMSSPRGLNDGLPLDMAENSVDDMYDGCNDKMKSKAKEYLKKETNMDSNFKKAWEIAEQHYKRRKKKRNARGFWPFTFTLSTSQKYIQISTVQFEHRNLLTKLHLGITHFIFS</sequence>
<evidence type="ECO:0000256" key="2">
    <source>
        <dbReference type="ARBA" id="ARBA00022676"/>
    </source>
</evidence>
<evidence type="ECO:0000256" key="1">
    <source>
        <dbReference type="ARBA" id="ARBA00009558"/>
    </source>
</evidence>
<reference evidence="9" key="2">
    <citation type="submission" date="2019-02" db="EMBL/GenBank/DDBJ databases">
        <title>Opniocepnalus argus Var Kimnra genome.</title>
        <authorList>
            <person name="Zhou C."/>
            <person name="Xiao S."/>
        </authorList>
    </citation>
    <scope>NUCLEOTIDE SEQUENCE [LARGE SCALE GENOMIC DNA]</scope>
</reference>
<organism evidence="8 9">
    <name type="scientific">Channa argus</name>
    <name type="common">Northern snakehead</name>
    <name type="synonym">Ophicephalus argus</name>
    <dbReference type="NCBI Taxonomy" id="215402"/>
    <lineage>
        <taxon>Eukaryota</taxon>
        <taxon>Metazoa</taxon>
        <taxon>Chordata</taxon>
        <taxon>Craniata</taxon>
        <taxon>Vertebrata</taxon>
        <taxon>Euteleostomi</taxon>
        <taxon>Actinopterygii</taxon>
        <taxon>Neopterygii</taxon>
        <taxon>Teleostei</taxon>
        <taxon>Neoteleostei</taxon>
        <taxon>Acanthomorphata</taxon>
        <taxon>Anabantaria</taxon>
        <taxon>Anabantiformes</taxon>
        <taxon>Channoidei</taxon>
        <taxon>Channidae</taxon>
        <taxon>Channa</taxon>
    </lineage>
</organism>
<protein>
    <recommendedName>
        <fullName evidence="7">NAD(P)(+)--arginine ADP-ribosyltransferase</fullName>
        <ecNumber evidence="7">2.4.2.31</ecNumber>
    </recommendedName>
    <alternativeName>
        <fullName evidence="7">Mono(ADP-ribosyl)transferase</fullName>
    </alternativeName>
</protein>
<dbReference type="GO" id="GO:0016779">
    <property type="term" value="F:nucleotidyltransferase activity"/>
    <property type="evidence" value="ECO:0007669"/>
    <property type="project" value="UniProtKB-KW"/>
</dbReference>
<evidence type="ECO:0000256" key="7">
    <source>
        <dbReference type="RuleBase" id="RU361228"/>
    </source>
</evidence>
<dbReference type="EC" id="2.4.2.31" evidence="7"/>
<evidence type="ECO:0000256" key="6">
    <source>
        <dbReference type="ARBA" id="ARBA00047597"/>
    </source>
</evidence>
<evidence type="ECO:0000313" key="9">
    <source>
        <dbReference type="Proteomes" id="UP000503349"/>
    </source>
</evidence>
<evidence type="ECO:0000256" key="3">
    <source>
        <dbReference type="ARBA" id="ARBA00022679"/>
    </source>
</evidence>
<dbReference type="PRINTS" id="PR00970">
    <property type="entry name" value="RIBTRNSFRASE"/>
</dbReference>
<dbReference type="SUPFAM" id="SSF56399">
    <property type="entry name" value="ADP-ribosylation"/>
    <property type="match status" value="1"/>
</dbReference>
<keyword evidence="2 7" id="KW-0328">Glycosyltransferase</keyword>
<keyword evidence="9" id="KW-1185">Reference proteome</keyword>
<keyword evidence="5 7" id="KW-0521">NADP</keyword>
<evidence type="ECO:0000256" key="5">
    <source>
        <dbReference type="ARBA" id="ARBA00022857"/>
    </source>
</evidence>
<comment type="catalytic activity">
    <reaction evidence="6 7">
        <text>L-arginyl-[protein] + NAD(+) = N(omega)-(ADP-D-ribosyl)-L-arginyl-[protein] + nicotinamide + H(+)</text>
        <dbReference type="Rhea" id="RHEA:19149"/>
        <dbReference type="Rhea" id="RHEA-COMP:10532"/>
        <dbReference type="Rhea" id="RHEA-COMP:15087"/>
        <dbReference type="ChEBI" id="CHEBI:15378"/>
        <dbReference type="ChEBI" id="CHEBI:17154"/>
        <dbReference type="ChEBI" id="CHEBI:29965"/>
        <dbReference type="ChEBI" id="CHEBI:57540"/>
        <dbReference type="ChEBI" id="CHEBI:142554"/>
        <dbReference type="EC" id="2.4.2.31"/>
    </reaction>
</comment>